<dbReference type="InterPro" id="IPR038296">
    <property type="entry name" value="ParD_sf"/>
</dbReference>
<dbReference type="Pfam" id="PF03693">
    <property type="entry name" value="ParD_antitoxin"/>
    <property type="match status" value="1"/>
</dbReference>
<dbReference type="KEGG" id="ncb:C0V82_15475"/>
<dbReference type="RefSeq" id="WP_102113060.1">
    <property type="nucleotide sequence ID" value="NZ_BMGN01000005.1"/>
</dbReference>
<dbReference type="InterPro" id="IPR022789">
    <property type="entry name" value="ParD"/>
</dbReference>
<reference evidence="1 2" key="1">
    <citation type="submission" date="2017-12" db="EMBL/GenBank/DDBJ databases">
        <title>Genomes of bacteria within cyanobacterial aggregates.</title>
        <authorList>
            <person name="Cai H."/>
        </authorList>
    </citation>
    <scope>NUCLEOTIDE SEQUENCE [LARGE SCALE GENOMIC DNA]</scope>
    <source>
        <strain evidence="1 2">TH16</strain>
    </source>
</reference>
<evidence type="ECO:0000313" key="1">
    <source>
        <dbReference type="EMBL" id="AUN31483.1"/>
    </source>
</evidence>
<dbReference type="EMBL" id="CP025611">
    <property type="protein sequence ID" value="AUN31483.1"/>
    <property type="molecule type" value="Genomic_DNA"/>
</dbReference>
<proteinExistence type="predicted"/>
<name>A0A2K9NEB2_9PROT</name>
<evidence type="ECO:0000313" key="2">
    <source>
        <dbReference type="Proteomes" id="UP000234752"/>
    </source>
</evidence>
<dbReference type="AlphaFoldDB" id="A0A2K9NEB2"/>
<dbReference type="Gene3D" id="6.10.10.120">
    <property type="entry name" value="Antitoxin ParD1-like"/>
    <property type="match status" value="1"/>
</dbReference>
<sequence length="81" mass="8563">MQVSVTGPWAGFINEAVASGELDSPDAVVAAGLSLLKSREARLTELRRIVDDALAEGGELSEAEVDAVLAERIKELQTRGL</sequence>
<dbReference type="Proteomes" id="UP000234752">
    <property type="component" value="Chromosome eg_1"/>
</dbReference>
<gene>
    <name evidence="1" type="ORF">C0V82_15475</name>
</gene>
<organism evidence="1 2">
    <name type="scientific">Niveispirillum cyanobacteriorum</name>
    <dbReference type="NCBI Taxonomy" id="1612173"/>
    <lineage>
        <taxon>Bacteria</taxon>
        <taxon>Pseudomonadati</taxon>
        <taxon>Pseudomonadota</taxon>
        <taxon>Alphaproteobacteria</taxon>
        <taxon>Rhodospirillales</taxon>
        <taxon>Azospirillaceae</taxon>
        <taxon>Niveispirillum</taxon>
    </lineage>
</organism>
<keyword evidence="2" id="KW-1185">Reference proteome</keyword>
<accession>A0A2K9NEB2</accession>
<protein>
    <submittedName>
        <fullName evidence="1">Type II toxin-antitoxin system ParD family antitoxin</fullName>
    </submittedName>
</protein>